<dbReference type="GO" id="GO:0046872">
    <property type="term" value="F:metal ion binding"/>
    <property type="evidence" value="ECO:0007669"/>
    <property type="project" value="UniProtKB-KW"/>
</dbReference>
<evidence type="ECO:0000256" key="17">
    <source>
        <dbReference type="ARBA" id="ARBA00023180"/>
    </source>
</evidence>
<evidence type="ECO:0000256" key="12">
    <source>
        <dbReference type="ARBA" id="ARBA00022824"/>
    </source>
</evidence>
<comment type="subcellular location">
    <subcellularLocation>
        <location evidence="1">Endoplasmic reticulum</location>
    </subcellularLocation>
    <subcellularLocation>
        <location evidence="3">Golgi apparatus</location>
    </subcellularLocation>
    <subcellularLocation>
        <location evidence="2">Lysosome</location>
    </subcellularLocation>
    <subcellularLocation>
        <location evidence="4">Secreted</location>
    </subcellularLocation>
</comment>
<evidence type="ECO:0000256" key="10">
    <source>
        <dbReference type="ARBA" id="ARBA00022729"/>
    </source>
</evidence>
<dbReference type="SUPFAM" id="SSF53187">
    <property type="entry name" value="Zn-dependent exopeptidases"/>
    <property type="match status" value="1"/>
</dbReference>
<dbReference type="EMBL" id="SGXC01000001">
    <property type="protein sequence ID" value="RZS84551.1"/>
    <property type="molecule type" value="Genomic_DNA"/>
</dbReference>
<evidence type="ECO:0000256" key="3">
    <source>
        <dbReference type="ARBA" id="ARBA00004555"/>
    </source>
</evidence>
<dbReference type="Pfam" id="PF02225">
    <property type="entry name" value="PA"/>
    <property type="match status" value="1"/>
</dbReference>
<evidence type="ECO:0000256" key="20">
    <source>
        <dbReference type="ARBA" id="ARBA00033328"/>
    </source>
</evidence>
<keyword evidence="9" id="KW-0479">Metal-binding</keyword>
<dbReference type="InterPro" id="IPR046450">
    <property type="entry name" value="PA_dom_sf"/>
</dbReference>
<evidence type="ECO:0000256" key="6">
    <source>
        <dbReference type="ARBA" id="ARBA00022525"/>
    </source>
</evidence>
<evidence type="ECO:0000256" key="2">
    <source>
        <dbReference type="ARBA" id="ARBA00004371"/>
    </source>
</evidence>
<name>A0A4Q7NHS5_9BURK</name>
<keyword evidence="14" id="KW-0333">Golgi apparatus</keyword>
<evidence type="ECO:0000256" key="18">
    <source>
        <dbReference type="ARBA" id="ARBA00023228"/>
    </source>
</evidence>
<keyword evidence="24" id="KW-1185">Reference proteome</keyword>
<dbReference type="GO" id="GO:0070573">
    <property type="term" value="F:metallodipeptidase activity"/>
    <property type="evidence" value="ECO:0007669"/>
    <property type="project" value="InterPro"/>
</dbReference>
<dbReference type="GO" id="GO:0004180">
    <property type="term" value="F:carboxypeptidase activity"/>
    <property type="evidence" value="ECO:0007669"/>
    <property type="project" value="UniProtKB-KW"/>
</dbReference>
<dbReference type="GO" id="GO:0006508">
    <property type="term" value="P:proteolysis"/>
    <property type="evidence" value="ECO:0007669"/>
    <property type="project" value="UniProtKB-KW"/>
</dbReference>
<evidence type="ECO:0000256" key="8">
    <source>
        <dbReference type="ARBA" id="ARBA00022670"/>
    </source>
</evidence>
<evidence type="ECO:0000256" key="14">
    <source>
        <dbReference type="ARBA" id="ARBA00023034"/>
    </source>
</evidence>
<dbReference type="GO" id="GO:0005576">
    <property type="term" value="C:extracellular region"/>
    <property type="evidence" value="ECO:0007669"/>
    <property type="project" value="UniProtKB-SubCell"/>
</dbReference>
<evidence type="ECO:0000256" key="9">
    <source>
        <dbReference type="ARBA" id="ARBA00022723"/>
    </source>
</evidence>
<keyword evidence="18" id="KW-0458">Lysosome</keyword>
<protein>
    <recommendedName>
        <fullName evidence="5">Carboxypeptidase Q</fullName>
    </recommendedName>
    <alternativeName>
        <fullName evidence="20">Plasma glutamate carboxypeptidase</fullName>
    </alternativeName>
</protein>
<evidence type="ECO:0000313" key="24">
    <source>
        <dbReference type="Proteomes" id="UP000292445"/>
    </source>
</evidence>
<keyword evidence="7 23" id="KW-0121">Carboxypeptidase</keyword>
<feature type="domain" description="PA" evidence="21">
    <location>
        <begin position="128"/>
        <end position="202"/>
    </location>
</feature>
<keyword evidence="6" id="KW-0964">Secreted</keyword>
<dbReference type="InterPro" id="IPR003137">
    <property type="entry name" value="PA_domain"/>
</dbReference>
<evidence type="ECO:0000256" key="13">
    <source>
        <dbReference type="ARBA" id="ARBA00022833"/>
    </source>
</evidence>
<keyword evidence="16" id="KW-0865">Zymogen</keyword>
<evidence type="ECO:0000256" key="1">
    <source>
        <dbReference type="ARBA" id="ARBA00004240"/>
    </source>
</evidence>
<evidence type="ECO:0000259" key="21">
    <source>
        <dbReference type="Pfam" id="PF02225"/>
    </source>
</evidence>
<dbReference type="InterPro" id="IPR007484">
    <property type="entry name" value="Peptidase_M28"/>
</dbReference>
<keyword evidence="8" id="KW-0645">Protease</keyword>
<sequence length="442" mass="45927">MTRDDTGAWAAERAAFGEIAARLGRDEELWTDFEALCRHGGRMAGTASERAAQDWCERQLSAFGPVARESTPYAGWRCDHAVLTHLPVGGQLEAVPLLGTAFTPDAGIELPVLDLGRGTPEMIAAAGDGVRGHAVMVRHEYPFSTQTVHRRVKLAAAQQAGAAALLVVQPEAGIGPVSGSSGRAGGPGIPAMGISAEAGLALRQPGARVHLRIVGADLPGACTDTLVLDLPAGQAARPDERVVLSAHIDGHPLAESALDNATGVAAAIALARAFAPRMHAMRRGLTVCLFSAEEWALNGSREWLAALPEARRAAMALNVNLDSLAGSPRLTALTSGFERLGEFARSGASLAGGALGVHLPLMSNSDHANFAACGIPALRLIAGFDEPDSALRLLLTPADTRALVDENHLRGATTSAAGVLWHALRADNLAGLRNGARPEARA</sequence>
<gene>
    <name evidence="23" type="ORF">EV675_0568</name>
</gene>
<dbReference type="PANTHER" id="PTHR12053:SF3">
    <property type="entry name" value="CARBOXYPEPTIDASE Q"/>
    <property type="match status" value="1"/>
</dbReference>
<keyword evidence="15" id="KW-0482">Metalloprotease</keyword>
<evidence type="ECO:0000256" key="11">
    <source>
        <dbReference type="ARBA" id="ARBA00022801"/>
    </source>
</evidence>
<dbReference type="RefSeq" id="WP_130355905.1">
    <property type="nucleotide sequence ID" value="NZ_SGXC01000001.1"/>
</dbReference>
<evidence type="ECO:0000256" key="4">
    <source>
        <dbReference type="ARBA" id="ARBA00004613"/>
    </source>
</evidence>
<evidence type="ECO:0000313" key="23">
    <source>
        <dbReference type="EMBL" id="RZS84551.1"/>
    </source>
</evidence>
<proteinExistence type="predicted"/>
<dbReference type="Gene3D" id="3.50.30.30">
    <property type="match status" value="1"/>
</dbReference>
<evidence type="ECO:0000256" key="15">
    <source>
        <dbReference type="ARBA" id="ARBA00023049"/>
    </source>
</evidence>
<dbReference type="SUPFAM" id="SSF52025">
    <property type="entry name" value="PA domain"/>
    <property type="match status" value="1"/>
</dbReference>
<dbReference type="Pfam" id="PF04389">
    <property type="entry name" value="Peptidase_M28"/>
    <property type="match status" value="1"/>
</dbReference>
<dbReference type="InterPro" id="IPR039866">
    <property type="entry name" value="CPQ"/>
</dbReference>
<evidence type="ECO:0000256" key="5">
    <source>
        <dbReference type="ARBA" id="ARBA00014116"/>
    </source>
</evidence>
<keyword evidence="11" id="KW-0378">Hydrolase</keyword>
<organism evidence="23 24">
    <name type="scientific">Pigmentiphaga kullae</name>
    <dbReference type="NCBI Taxonomy" id="151784"/>
    <lineage>
        <taxon>Bacteria</taxon>
        <taxon>Pseudomonadati</taxon>
        <taxon>Pseudomonadota</taxon>
        <taxon>Betaproteobacteria</taxon>
        <taxon>Burkholderiales</taxon>
        <taxon>Alcaligenaceae</taxon>
        <taxon>Pigmentiphaga</taxon>
    </lineage>
</organism>
<reference evidence="23 24" key="1">
    <citation type="submission" date="2019-02" db="EMBL/GenBank/DDBJ databases">
        <title>Genomic Encyclopedia of Type Strains, Phase IV (KMG-IV): sequencing the most valuable type-strain genomes for metagenomic binning, comparative biology and taxonomic classification.</title>
        <authorList>
            <person name="Goeker M."/>
        </authorList>
    </citation>
    <scope>NUCLEOTIDE SEQUENCE [LARGE SCALE GENOMIC DNA]</scope>
    <source>
        <strain evidence="23 24">K24</strain>
    </source>
</reference>
<keyword evidence="10" id="KW-0732">Signal</keyword>
<accession>A0A4Q7NHS5</accession>
<evidence type="ECO:0000259" key="22">
    <source>
        <dbReference type="Pfam" id="PF04389"/>
    </source>
</evidence>
<keyword evidence="17" id="KW-0325">Glycoprotein</keyword>
<evidence type="ECO:0000256" key="16">
    <source>
        <dbReference type="ARBA" id="ARBA00023145"/>
    </source>
</evidence>
<evidence type="ECO:0000256" key="19">
    <source>
        <dbReference type="ARBA" id="ARBA00025833"/>
    </source>
</evidence>
<dbReference type="GO" id="GO:0005764">
    <property type="term" value="C:lysosome"/>
    <property type="evidence" value="ECO:0007669"/>
    <property type="project" value="UniProtKB-SubCell"/>
</dbReference>
<dbReference type="Proteomes" id="UP000292445">
    <property type="component" value="Unassembled WGS sequence"/>
</dbReference>
<keyword evidence="12" id="KW-0256">Endoplasmic reticulum</keyword>
<keyword evidence="13" id="KW-0862">Zinc</keyword>
<dbReference type="PANTHER" id="PTHR12053">
    <property type="entry name" value="PROTEASE FAMILY M28 PLASMA GLUTAMATE CARBOXYPEPTIDASE-RELATED"/>
    <property type="match status" value="1"/>
</dbReference>
<comment type="caution">
    <text evidence="23">The sequence shown here is derived from an EMBL/GenBank/DDBJ whole genome shotgun (WGS) entry which is preliminary data.</text>
</comment>
<dbReference type="AlphaFoldDB" id="A0A4Q7NHS5"/>
<feature type="domain" description="Peptidase M28" evidence="22">
    <location>
        <begin position="235"/>
        <end position="386"/>
    </location>
</feature>
<dbReference type="OrthoDB" id="9778250at2"/>
<evidence type="ECO:0000256" key="7">
    <source>
        <dbReference type="ARBA" id="ARBA00022645"/>
    </source>
</evidence>
<dbReference type="Gene3D" id="3.40.630.10">
    <property type="entry name" value="Zn peptidases"/>
    <property type="match status" value="1"/>
</dbReference>
<comment type="subunit">
    <text evidence="19">Homodimer. The monomeric form is inactive while the homodimer is active.</text>
</comment>